<organism evidence="25 26">
    <name type="scientific">Sphaeramia orbicularis</name>
    <name type="common">orbiculate cardinalfish</name>
    <dbReference type="NCBI Taxonomy" id="375764"/>
    <lineage>
        <taxon>Eukaryota</taxon>
        <taxon>Metazoa</taxon>
        <taxon>Chordata</taxon>
        <taxon>Craniata</taxon>
        <taxon>Vertebrata</taxon>
        <taxon>Euteleostomi</taxon>
        <taxon>Actinopterygii</taxon>
        <taxon>Neopterygii</taxon>
        <taxon>Teleostei</taxon>
        <taxon>Neoteleostei</taxon>
        <taxon>Acanthomorphata</taxon>
        <taxon>Gobiaria</taxon>
        <taxon>Kurtiformes</taxon>
        <taxon>Apogonoidei</taxon>
        <taxon>Apogonidae</taxon>
        <taxon>Apogoninae</taxon>
        <taxon>Sphaeramia</taxon>
    </lineage>
</organism>
<keyword evidence="7" id="KW-1003">Cell membrane</keyword>
<evidence type="ECO:0000256" key="13">
    <source>
        <dbReference type="ARBA" id="ARBA00022989"/>
    </source>
</evidence>
<dbReference type="GO" id="GO:0140359">
    <property type="term" value="F:ABC-type transporter activity"/>
    <property type="evidence" value="ECO:0007669"/>
    <property type="project" value="InterPro"/>
</dbReference>
<dbReference type="Proteomes" id="UP000472271">
    <property type="component" value="Chromosome 19"/>
</dbReference>
<keyword evidence="6" id="KW-0813">Transport</keyword>
<evidence type="ECO:0000256" key="14">
    <source>
        <dbReference type="ARBA" id="ARBA00023034"/>
    </source>
</evidence>
<evidence type="ECO:0000256" key="3">
    <source>
        <dbReference type="ARBA" id="ARBA00004236"/>
    </source>
</evidence>
<evidence type="ECO:0000256" key="6">
    <source>
        <dbReference type="ARBA" id="ARBA00022448"/>
    </source>
</evidence>
<evidence type="ECO:0000256" key="17">
    <source>
        <dbReference type="ARBA" id="ARBA00023180"/>
    </source>
</evidence>
<keyword evidence="11" id="KW-0967">Endosome</keyword>
<evidence type="ECO:0000256" key="22">
    <source>
        <dbReference type="ARBA" id="ARBA00082190"/>
    </source>
</evidence>
<evidence type="ECO:0000256" key="2">
    <source>
        <dbReference type="ARBA" id="ARBA00004155"/>
    </source>
</evidence>
<dbReference type="Pfam" id="PF12698">
    <property type="entry name" value="ABC2_membrane_3"/>
    <property type="match status" value="2"/>
</dbReference>
<keyword evidence="18" id="KW-0458">Lysosome</keyword>
<evidence type="ECO:0000256" key="10">
    <source>
        <dbReference type="ARBA" id="ARBA00022741"/>
    </source>
</evidence>
<dbReference type="InterPro" id="IPR003439">
    <property type="entry name" value="ABC_transporter-like_ATP-bd"/>
</dbReference>
<keyword evidence="9" id="KW-0677">Repeat</keyword>
<evidence type="ECO:0000256" key="5">
    <source>
        <dbReference type="ARBA" id="ARBA00008869"/>
    </source>
</evidence>
<evidence type="ECO:0000256" key="19">
    <source>
        <dbReference type="ARBA" id="ARBA00050894"/>
    </source>
</evidence>
<dbReference type="InterPro" id="IPR017871">
    <property type="entry name" value="ABC_transporter-like_CS"/>
</dbReference>
<keyword evidence="13 23" id="KW-1133">Transmembrane helix</keyword>
<dbReference type="GO" id="GO:0005886">
    <property type="term" value="C:plasma membrane"/>
    <property type="evidence" value="ECO:0007669"/>
    <property type="project" value="UniProtKB-SubCell"/>
</dbReference>
<evidence type="ECO:0000256" key="12">
    <source>
        <dbReference type="ARBA" id="ARBA00022840"/>
    </source>
</evidence>
<reference evidence="25" key="3">
    <citation type="submission" date="2025-09" db="UniProtKB">
        <authorList>
            <consortium name="Ensembl"/>
        </authorList>
    </citation>
    <scope>IDENTIFICATION</scope>
</reference>
<evidence type="ECO:0000313" key="25">
    <source>
        <dbReference type="Ensembl" id="ENSSORP00005050970.1"/>
    </source>
</evidence>
<sequence>MYFLGRPYIIQMRHGGSMQPLYRRDAGVWAQTRSLLYKNLLIKWRTKQQSLQELILPLLLLGLLILISKLNPHVYYGGISTKELEPDTHLFRGLGYTPITNVTNHIMEEVAQEMRESTTEDLENASLYEPSSYVGVVFMDSSATSYRLRFPYNQLPLPSDKSWTDSLSSCELDLKVVMMGQPGSVEVEKFPHALISIYLVLAFTPFVTFLIVNVAAEKEHRLKDTMTMMGLYDSAFWLSWGLLYAALVTTMSILMSIIATYTALFPNSDFLVVFFLIFLYGISSIFFSFMLTPLFKKPKFASTVGSMLTVVFGCLSLFTVLMKDFPQPLVWLLCLLSPSAFSIGIAQVVYLEAQGDGAVFSSLANGPHPLYVPLVMLVLDCVLYLLLAVYLDQVLPGEFGMRRSLIYFLKPSYWSKRSRRYVEVSSVYDTEANGAPGGDESVEPVSPEFRGKEAIRISNIRKVYKEKDNVVEALRGLTFDIYEGQITALLGHSGAGKSTLMNILCGICPPTAGSASIYGSPVAEVAEGAEMKQLVGICPQFNIIFDVLTVEEHLRIFAAIKGILPADIDAEVSKVLKDLDLEKIMGAQAKNLSGGQKRKLSVGIAILGDPKILLLDEPTAGMDPCSRHQVWSLLKSRRAGRVTVLSTHYMDEADILADRKAVISQGQLKCVGSSLYLKVKCGVGYHLRMSIRESCDADAVSSLVKRHVPKASLSRQHEAELTFTLPFESMDTFPGLFAELDSRPDLGIINYGVSMTTLEDVFLRLEAEAEVDQADYSVFNREQPEDEADNASLDDTDQRLLTFSDSKSDVVRGHGLWRQQFSTVAWLHMLNMRRERKAFVYTLALFLVFVAAVLVLSLATGNIQIHSPDRQFLPIYLLRRHQTPHRYATSLLVQNSSGSDISDFIHNLESQDIKVEMMRHSDYMSAAPHSAAINVTGSNKGFRYSVAFNSTTVHSLPMAVNILSNALLRGLNGTGQIRTWTKPFDYKIPDATSYALVYIEAIILGMLAAGMPAYFAMDHTRDREIKCRSTLRISGLVPSAYWCGQAAVDIPFYYLILSTMTTILFSFHTGNLLTSSNLTVLCTVGFGPAMILFTYVVSFVFARVQSNRDFFSVISMMVCVVSASLVQLSFVNDTPILTRTLHNALCLFNPLYPLMGCLNCITKATFLPSLYEENFLWKNLLIAVVAVRVCLICINTVTSDHEEISSKSTPKPERNPEDGMNEDEDVQMEKARVKEAISCQACEEKPVVVVSNLRKQYKGRREGFSLSKKRKVATKNVSFCVRKGEVLGLLGPNGAGKTTIMHMLAGDTDPTAGQVLMGDYSTEFGPVDAPLEHVGYCPQVNPLWPRVTLQEHLEVYAAIKGLRGQDVPGIIKRVVNALELKEHLNKQAKTLSAGLKRKLCFALSMIGNPQIVLLDEPSSGMDPKSKQRMWRAIRAAFKNRQRGAVLTTHYMEEAEAVCDRVAIMVSGQLRCIGSIQHLKGKYGRGYSLEVKLREELTGLQQVALLHKEILRMFPHAARQDSFATLMVYKIPMEDVKSLAQAFSQLETAKQTFNFEEYNFSQSTLEQVFMEFAKEQEGEEDEVGAISTTFQWQRLRQDGAVSLNHTDSIVHQL</sequence>
<feature type="transmembrane region" description="Helical" evidence="23">
    <location>
        <begin position="329"/>
        <end position="350"/>
    </location>
</feature>
<accession>A0A673CAB8</accession>
<keyword evidence="12" id="KW-0067">ATP-binding</keyword>
<name>A0A673CAB8_9TELE</name>
<comment type="similarity">
    <text evidence="5">Belongs to the ABC transporter superfamily. ABCA family.</text>
</comment>
<keyword evidence="10" id="KW-0547">Nucleotide-binding</keyword>
<feature type="transmembrane region" description="Helical" evidence="23">
    <location>
        <begin position="838"/>
        <end position="859"/>
    </location>
</feature>
<evidence type="ECO:0000256" key="8">
    <source>
        <dbReference type="ARBA" id="ARBA00022692"/>
    </source>
</evidence>
<dbReference type="InterPro" id="IPR026082">
    <property type="entry name" value="ABCA"/>
</dbReference>
<dbReference type="SMART" id="SM00382">
    <property type="entry name" value="AAA"/>
    <property type="match status" value="2"/>
</dbReference>
<keyword evidence="16 23" id="KW-0472">Membrane</keyword>
<dbReference type="GO" id="GO:0031902">
    <property type="term" value="C:late endosome membrane"/>
    <property type="evidence" value="ECO:0007669"/>
    <property type="project" value="UniProtKB-SubCell"/>
</dbReference>
<protein>
    <recommendedName>
        <fullName evidence="21">Cholesterol transporter ABCA5</fullName>
    </recommendedName>
    <alternativeName>
        <fullName evidence="22">ATP-binding cassette sub-family A member 5</fullName>
    </alternativeName>
</protein>
<evidence type="ECO:0000256" key="21">
    <source>
        <dbReference type="ARBA" id="ARBA00074079"/>
    </source>
</evidence>
<dbReference type="InterPro" id="IPR027417">
    <property type="entry name" value="P-loop_NTPase"/>
</dbReference>
<feature type="transmembrane region" description="Helical" evidence="23">
    <location>
        <begin position="370"/>
        <end position="391"/>
    </location>
</feature>
<dbReference type="GO" id="GO:0000139">
    <property type="term" value="C:Golgi membrane"/>
    <property type="evidence" value="ECO:0007669"/>
    <property type="project" value="UniProtKB-SubCell"/>
</dbReference>
<dbReference type="FunFam" id="3.40.50.300:FF:000729">
    <property type="entry name" value="ATP-binding cassette, sub-family A (ABC1), member 5"/>
    <property type="match status" value="1"/>
</dbReference>
<dbReference type="PANTHER" id="PTHR19229:SF209">
    <property type="entry name" value="ATP-BINDING CASSETTE SUB-FAMILY A MEMBER 5 ISOFORM X1"/>
    <property type="match status" value="1"/>
</dbReference>
<keyword evidence="15" id="KW-0445">Lipid transport</keyword>
<comment type="function">
    <text evidence="20">Cholesterol efflux transporter in macrophages that is responsible for APOAI/high-density lipoproteins (HDL) formation at the plasma membrane under high cholesterol levels and participates in reverse cholesterol transport. May play a role in the processing of autolysosomes.</text>
</comment>
<comment type="subcellular location">
    <subcellularLocation>
        <location evidence="3">Cell membrane</location>
    </subcellularLocation>
    <subcellularLocation>
        <location evidence="4">Golgi apparatus membrane</location>
        <topology evidence="4">Multi-pass membrane protein</topology>
    </subcellularLocation>
    <subcellularLocation>
        <location evidence="1">Late endosome membrane</location>
        <topology evidence="1">Multi-pass membrane protein</topology>
    </subcellularLocation>
    <subcellularLocation>
        <location evidence="2">Lysosome membrane</location>
        <topology evidence="2">Multi-pass membrane protein</topology>
    </subcellularLocation>
</comment>
<feature type="domain" description="ABC transporter" evidence="24">
    <location>
        <begin position="1248"/>
        <end position="1491"/>
    </location>
</feature>
<dbReference type="Gene3D" id="3.40.50.300">
    <property type="entry name" value="P-loop containing nucleotide triphosphate hydrolases"/>
    <property type="match status" value="2"/>
</dbReference>
<keyword evidence="26" id="KW-1185">Reference proteome</keyword>
<feature type="transmembrane region" description="Helical" evidence="23">
    <location>
        <begin position="1076"/>
        <end position="1098"/>
    </location>
</feature>
<evidence type="ECO:0000256" key="16">
    <source>
        <dbReference type="ARBA" id="ARBA00023136"/>
    </source>
</evidence>
<dbReference type="PANTHER" id="PTHR19229">
    <property type="entry name" value="ATP-BINDING CASSETTE TRANSPORTER SUBFAMILY A ABCA"/>
    <property type="match status" value="1"/>
</dbReference>
<evidence type="ECO:0000256" key="20">
    <source>
        <dbReference type="ARBA" id="ARBA00057378"/>
    </source>
</evidence>
<evidence type="ECO:0000256" key="4">
    <source>
        <dbReference type="ARBA" id="ARBA00004653"/>
    </source>
</evidence>
<evidence type="ECO:0000256" key="1">
    <source>
        <dbReference type="ARBA" id="ARBA00004107"/>
    </source>
</evidence>
<evidence type="ECO:0000256" key="11">
    <source>
        <dbReference type="ARBA" id="ARBA00022753"/>
    </source>
</evidence>
<gene>
    <name evidence="25" type="primary">abca5</name>
</gene>
<dbReference type="PROSITE" id="PS50893">
    <property type="entry name" value="ABC_TRANSPORTER_2"/>
    <property type="match status" value="2"/>
</dbReference>
<dbReference type="InterPro" id="IPR056264">
    <property type="entry name" value="R2_ABCA1-4-like"/>
</dbReference>
<reference evidence="25" key="1">
    <citation type="submission" date="2019-06" db="EMBL/GenBank/DDBJ databases">
        <authorList>
            <consortium name="Wellcome Sanger Institute Data Sharing"/>
        </authorList>
    </citation>
    <scope>NUCLEOTIDE SEQUENCE [LARGE SCALE GENOMIC DNA]</scope>
</reference>
<dbReference type="PROSITE" id="PS00211">
    <property type="entry name" value="ABC_TRANSPORTER_1"/>
    <property type="match status" value="1"/>
</dbReference>
<dbReference type="CDD" id="cd03263">
    <property type="entry name" value="ABC_subfamily_A"/>
    <property type="match status" value="2"/>
</dbReference>
<feature type="transmembrane region" description="Helical" evidence="23">
    <location>
        <begin position="303"/>
        <end position="322"/>
    </location>
</feature>
<feature type="domain" description="ABC transporter" evidence="24">
    <location>
        <begin position="455"/>
        <end position="690"/>
    </location>
</feature>
<feature type="transmembrane region" description="Helical" evidence="23">
    <location>
        <begin position="1110"/>
        <end position="1131"/>
    </location>
</feature>
<keyword evidence="17" id="KW-0325">Glycoprotein</keyword>
<dbReference type="GO" id="GO:0005524">
    <property type="term" value="F:ATP binding"/>
    <property type="evidence" value="ECO:0007669"/>
    <property type="project" value="UniProtKB-KW"/>
</dbReference>
<dbReference type="GO" id="GO:0005765">
    <property type="term" value="C:lysosomal membrane"/>
    <property type="evidence" value="ECO:0007669"/>
    <property type="project" value="UniProtKB-SubCell"/>
</dbReference>
<comment type="catalytic activity">
    <reaction evidence="19">
        <text>cholesterol(in) + ATP + H2O = cholesterol(out) + ADP + phosphate + H(+)</text>
        <dbReference type="Rhea" id="RHEA:39051"/>
        <dbReference type="ChEBI" id="CHEBI:15377"/>
        <dbReference type="ChEBI" id="CHEBI:15378"/>
        <dbReference type="ChEBI" id="CHEBI:16113"/>
        <dbReference type="ChEBI" id="CHEBI:30616"/>
        <dbReference type="ChEBI" id="CHEBI:43474"/>
        <dbReference type="ChEBI" id="CHEBI:456216"/>
    </reaction>
    <physiologicalReaction direction="left-to-right" evidence="19">
        <dbReference type="Rhea" id="RHEA:39052"/>
    </physiologicalReaction>
</comment>
<dbReference type="GO" id="GO:0005319">
    <property type="term" value="F:lipid transporter activity"/>
    <property type="evidence" value="ECO:0007669"/>
    <property type="project" value="TreeGrafter"/>
</dbReference>
<evidence type="ECO:0000256" key="15">
    <source>
        <dbReference type="ARBA" id="ARBA00023055"/>
    </source>
</evidence>
<dbReference type="GO" id="GO:0043691">
    <property type="term" value="P:reverse cholesterol transport"/>
    <property type="evidence" value="ECO:0007669"/>
    <property type="project" value="UniProtKB-ARBA"/>
</dbReference>
<dbReference type="Pfam" id="PF00005">
    <property type="entry name" value="ABC_tran"/>
    <property type="match status" value="2"/>
</dbReference>
<feature type="transmembrane region" description="Helical" evidence="23">
    <location>
        <begin position="995"/>
        <end position="1015"/>
    </location>
</feature>
<dbReference type="SUPFAM" id="SSF52540">
    <property type="entry name" value="P-loop containing nucleoside triphosphate hydrolases"/>
    <property type="match status" value="2"/>
</dbReference>
<feature type="transmembrane region" description="Helical" evidence="23">
    <location>
        <begin position="270"/>
        <end position="291"/>
    </location>
</feature>
<evidence type="ECO:0000256" key="9">
    <source>
        <dbReference type="ARBA" id="ARBA00022737"/>
    </source>
</evidence>
<proteinExistence type="inferred from homology"/>
<dbReference type="Pfam" id="PF23321">
    <property type="entry name" value="R1_ABCA1"/>
    <property type="match status" value="1"/>
</dbReference>
<dbReference type="InterPro" id="IPR003593">
    <property type="entry name" value="AAA+_ATPase"/>
</dbReference>
<evidence type="ECO:0000256" key="7">
    <source>
        <dbReference type="ARBA" id="ARBA00022475"/>
    </source>
</evidence>
<dbReference type="FunFam" id="3.40.50.300:FF:000335">
    <property type="entry name" value="ATP binding cassette subfamily A member 5"/>
    <property type="match status" value="1"/>
</dbReference>
<evidence type="ECO:0000256" key="18">
    <source>
        <dbReference type="ARBA" id="ARBA00023228"/>
    </source>
</evidence>
<dbReference type="InterPro" id="IPR013525">
    <property type="entry name" value="ABC2_TM"/>
</dbReference>
<keyword evidence="8 23" id="KW-0812">Transmembrane</keyword>
<reference evidence="25" key="2">
    <citation type="submission" date="2025-08" db="UniProtKB">
        <authorList>
            <consortium name="Ensembl"/>
        </authorList>
    </citation>
    <scope>IDENTIFICATION</scope>
</reference>
<feature type="transmembrane region" description="Helical" evidence="23">
    <location>
        <begin position="193"/>
        <end position="216"/>
    </location>
</feature>
<dbReference type="Ensembl" id="ENSSORT00005052186.1">
    <property type="protein sequence ID" value="ENSSORP00005050970.1"/>
    <property type="gene ID" value="ENSSORG00005019784.1"/>
</dbReference>
<evidence type="ECO:0000313" key="26">
    <source>
        <dbReference type="Proteomes" id="UP000472271"/>
    </source>
</evidence>
<evidence type="ECO:0000259" key="24">
    <source>
        <dbReference type="PROSITE" id="PS50893"/>
    </source>
</evidence>
<evidence type="ECO:0000256" key="23">
    <source>
        <dbReference type="SAM" id="Phobius"/>
    </source>
</evidence>
<dbReference type="GO" id="GO:0016887">
    <property type="term" value="F:ATP hydrolysis activity"/>
    <property type="evidence" value="ECO:0007669"/>
    <property type="project" value="InterPro"/>
</dbReference>
<feature type="transmembrane region" description="Helical" evidence="23">
    <location>
        <begin position="236"/>
        <end position="258"/>
    </location>
</feature>
<dbReference type="GO" id="GO:0010874">
    <property type="term" value="P:regulation of cholesterol efflux"/>
    <property type="evidence" value="ECO:0007669"/>
    <property type="project" value="UniProtKB-ARBA"/>
</dbReference>
<keyword evidence="14" id="KW-0333">Golgi apparatus</keyword>